<dbReference type="GO" id="GO:0030036">
    <property type="term" value="P:actin cytoskeleton organization"/>
    <property type="evidence" value="ECO:0007669"/>
    <property type="project" value="TreeGrafter"/>
</dbReference>
<organism evidence="6 7">
    <name type="scientific">Ancylostoma ceylanicum</name>
    <dbReference type="NCBI Taxonomy" id="53326"/>
    <lineage>
        <taxon>Eukaryota</taxon>
        <taxon>Metazoa</taxon>
        <taxon>Ecdysozoa</taxon>
        <taxon>Nematoda</taxon>
        <taxon>Chromadorea</taxon>
        <taxon>Rhabditida</taxon>
        <taxon>Rhabditina</taxon>
        <taxon>Rhabditomorpha</taxon>
        <taxon>Strongyloidea</taxon>
        <taxon>Ancylostomatidae</taxon>
        <taxon>Ancylostomatinae</taxon>
        <taxon>Ancylostoma</taxon>
    </lineage>
</organism>
<evidence type="ECO:0000256" key="5">
    <source>
        <dbReference type="SAM" id="MobiDB-lite"/>
    </source>
</evidence>
<dbReference type="Gene3D" id="6.10.140.1750">
    <property type="match status" value="1"/>
</dbReference>
<dbReference type="SMART" id="SM00707">
    <property type="entry name" value="RPEL"/>
    <property type="match status" value="2"/>
</dbReference>
<sequence length="459" mass="52186">MAYSQILGFSYATEDVWMRVESSCTSCANDENGLRARRSLPFRSSKFWLRLIRPWKWRHVKRKVQRSGSERSRKLMTARTSVCPPSPSLPNLHSALQSSQEELAPSVDSSQDRLKVDQKPCNSIDRPTSLPSTSVLPIEVTPSNVTSVRIDDRPIQLSTEQMPSNSHLMQGNGQDNSEPLNSSESTRTDGESDYFEPGVEASILLEGYVGVEAKEPNLAAQPEKPVLKKPGQPPRLRVRKRVSESKGDVWTMRNDSLPTHLTDDSDSDNPIEYRDDDPPHLRYAPTTSQHDDDDEEDVPISGLAAKVQRKDTLALRLDAPPCKDDICGQTADDRRTLMHKASLKLERKLSERPTAGELEDRNILKKDGSAKTMEEKRKLLLRKLSFRPTIAQLKEQQIIQFNDYVEVTQAQAYDRKADKPWTRLTSTDKALIRKELNDFKALEMDVHEDSRIFTRFHRP</sequence>
<dbReference type="PANTHER" id="PTHR12751">
    <property type="entry name" value="PHOSPHATASE AND ACTIN REGULATOR PHACTR"/>
    <property type="match status" value="1"/>
</dbReference>
<keyword evidence="7" id="KW-1185">Reference proteome</keyword>
<evidence type="ECO:0000313" key="7">
    <source>
        <dbReference type="Proteomes" id="UP000024635"/>
    </source>
</evidence>
<dbReference type="Proteomes" id="UP000024635">
    <property type="component" value="Unassembled WGS sequence"/>
</dbReference>
<feature type="region of interest" description="Disordered" evidence="5">
    <location>
        <begin position="66"/>
        <end position="136"/>
    </location>
</feature>
<dbReference type="PANTHER" id="PTHR12751:SF18">
    <property type="entry name" value="PHOSPHATASE AND ACTIN REGULATOR 1"/>
    <property type="match status" value="1"/>
</dbReference>
<feature type="repeat" description="RPEL" evidence="4">
    <location>
        <begin position="378"/>
        <end position="403"/>
    </location>
</feature>
<evidence type="ECO:0000313" key="6">
    <source>
        <dbReference type="EMBL" id="EYC01805.1"/>
    </source>
</evidence>
<dbReference type="EMBL" id="JARK01001440">
    <property type="protein sequence ID" value="EYC01805.1"/>
    <property type="molecule type" value="Genomic_DNA"/>
</dbReference>
<feature type="repeat" description="RPEL" evidence="4">
    <location>
        <begin position="343"/>
        <end position="368"/>
    </location>
</feature>
<feature type="region of interest" description="Disordered" evidence="5">
    <location>
        <begin position="220"/>
        <end position="297"/>
    </location>
</feature>
<dbReference type="AlphaFoldDB" id="A0A016TGL4"/>
<comment type="caution">
    <text evidence="6">The sequence shown here is derived from an EMBL/GenBank/DDBJ whole genome shotgun (WGS) entry which is preliminary data.</text>
</comment>
<dbReference type="Pfam" id="PF02755">
    <property type="entry name" value="RPEL"/>
    <property type="match status" value="1"/>
</dbReference>
<dbReference type="Gene3D" id="6.10.140.2130">
    <property type="match status" value="1"/>
</dbReference>
<protein>
    <recommendedName>
        <fullName evidence="8">RPEL repeat protein</fullName>
    </recommendedName>
</protein>
<keyword evidence="3" id="KW-0009">Actin-binding</keyword>
<evidence type="ECO:0000256" key="3">
    <source>
        <dbReference type="ARBA" id="ARBA00023203"/>
    </source>
</evidence>
<keyword evidence="2" id="KW-0677">Repeat</keyword>
<reference evidence="7" key="1">
    <citation type="journal article" date="2015" name="Nat. Genet.">
        <title>The genome and transcriptome of the zoonotic hookworm Ancylostoma ceylanicum identify infection-specific gene families.</title>
        <authorList>
            <person name="Schwarz E.M."/>
            <person name="Hu Y."/>
            <person name="Antoshechkin I."/>
            <person name="Miller M.M."/>
            <person name="Sternberg P.W."/>
            <person name="Aroian R.V."/>
        </authorList>
    </citation>
    <scope>NUCLEOTIDE SEQUENCE</scope>
    <source>
        <strain evidence="7">HY135</strain>
    </source>
</reference>
<dbReference type="STRING" id="53326.A0A016TGL4"/>
<evidence type="ECO:0000256" key="4">
    <source>
        <dbReference type="PROSITE-ProRule" id="PRU00401"/>
    </source>
</evidence>
<dbReference type="PROSITE" id="PS51073">
    <property type="entry name" value="RPEL"/>
    <property type="match status" value="2"/>
</dbReference>
<evidence type="ECO:0008006" key="8">
    <source>
        <dbReference type="Google" id="ProtNLM"/>
    </source>
</evidence>
<feature type="compositionally biased region" description="Polar residues" evidence="5">
    <location>
        <begin position="89"/>
        <end position="101"/>
    </location>
</feature>
<dbReference type="GO" id="GO:0003779">
    <property type="term" value="F:actin binding"/>
    <property type="evidence" value="ECO:0007669"/>
    <property type="project" value="UniProtKB-KW"/>
</dbReference>
<gene>
    <name evidence="6" type="primary">Acey_s0104.g3612</name>
    <name evidence="6" type="synonym">Acey-F26H9.2</name>
    <name evidence="6" type="ORF">Y032_0104g3612</name>
</gene>
<feature type="compositionally biased region" description="Polar residues" evidence="5">
    <location>
        <begin position="159"/>
        <end position="185"/>
    </location>
</feature>
<feature type="compositionally biased region" description="Basic and acidic residues" evidence="5">
    <location>
        <begin position="271"/>
        <end position="280"/>
    </location>
</feature>
<accession>A0A016TGL4</accession>
<dbReference type="OrthoDB" id="5563016at2759"/>
<name>A0A016TGL4_9BILA</name>
<proteinExistence type="inferred from homology"/>
<dbReference type="InterPro" id="IPR004018">
    <property type="entry name" value="RPEL_repeat"/>
</dbReference>
<feature type="region of interest" description="Disordered" evidence="5">
    <location>
        <begin position="159"/>
        <end position="194"/>
    </location>
</feature>
<evidence type="ECO:0000256" key="2">
    <source>
        <dbReference type="ARBA" id="ARBA00022737"/>
    </source>
</evidence>
<comment type="similarity">
    <text evidence="1">Belongs to the phosphatase and actin regulator family.</text>
</comment>
<feature type="compositionally biased region" description="Polar residues" evidence="5">
    <location>
        <begin position="125"/>
        <end position="136"/>
    </location>
</feature>
<evidence type="ECO:0000256" key="1">
    <source>
        <dbReference type="ARBA" id="ARBA00009795"/>
    </source>
</evidence>